<dbReference type="AlphaFoldDB" id="W5SJG2"/>
<dbReference type="HOGENOM" id="CLU_3380828_0_0_12"/>
<reference evidence="1" key="1">
    <citation type="submission" date="2013-02" db="EMBL/GenBank/DDBJ databases">
        <title>Comparative genomics of Borrelia species.</title>
        <authorList>
            <person name="Schwan T.G."/>
            <person name="Raffel S.J."/>
            <person name="Porcella S.F."/>
        </authorList>
    </citation>
    <scope>NUCLEOTIDE SEQUENCE</scope>
    <source>
        <strain evidence="1">DOU</strain>
        <plasmid evidence="1">unnamed</plasmid>
    </source>
</reference>
<evidence type="ECO:0000313" key="1">
    <source>
        <dbReference type="EMBL" id="AHH07035.1"/>
    </source>
</evidence>
<geneLocation type="plasmid" evidence="1">
    <name>unnamed</name>
</geneLocation>
<dbReference type="EMBL" id="CP004287">
    <property type="protein sequence ID" value="AHH07035.1"/>
    <property type="molecule type" value="Genomic_DNA"/>
</dbReference>
<protein>
    <submittedName>
        <fullName evidence="1">Uncharacterized protein</fullName>
    </submittedName>
</protein>
<gene>
    <name evidence="1" type="ORF">BCD_0969</name>
</gene>
<organism evidence="1">
    <name type="scientific">Borrelia crocidurae DOU</name>
    <dbReference type="NCBI Taxonomy" id="1293575"/>
    <lineage>
        <taxon>Bacteria</taxon>
        <taxon>Pseudomonadati</taxon>
        <taxon>Spirochaetota</taxon>
        <taxon>Spirochaetia</taxon>
        <taxon>Spirochaetales</taxon>
        <taxon>Borreliaceae</taxon>
        <taxon>Borrelia</taxon>
    </lineage>
</organism>
<proteinExistence type="predicted"/>
<sequence length="33" mass="4005">MLPSFLYCYECSMKIDIMLMIITSYNKIREIKL</sequence>
<name>W5SJG2_9SPIR</name>
<accession>W5SJG2</accession>
<keyword evidence="1" id="KW-0614">Plasmid</keyword>